<evidence type="ECO:0000256" key="2">
    <source>
        <dbReference type="ARBA" id="ARBA00009747"/>
    </source>
</evidence>
<gene>
    <name evidence="10" type="ORF">PPRIM_AZ9-3.1.T0240200</name>
</gene>
<dbReference type="Proteomes" id="UP000688137">
    <property type="component" value="Unassembled WGS sequence"/>
</dbReference>
<evidence type="ECO:0000256" key="9">
    <source>
        <dbReference type="ARBA" id="ARBA00031547"/>
    </source>
</evidence>
<keyword evidence="4" id="KW-0548">Nucleotidyltransferase</keyword>
<protein>
    <recommendedName>
        <fullName evidence="9">Selenoprotein O</fullName>
    </recommendedName>
</protein>
<comment type="caution">
    <text evidence="10">The sequence shown here is derived from an EMBL/GenBank/DDBJ whole genome shotgun (WGS) entry which is preliminary data.</text>
</comment>
<evidence type="ECO:0000313" key="10">
    <source>
        <dbReference type="EMBL" id="CAD8056216.1"/>
    </source>
</evidence>
<keyword evidence="5" id="KW-0479">Metal-binding</keyword>
<sequence>MKNIISALKVLPFENKICQLPIDDSKINKPRKVIGYCFSDVTPEQKENPRLIAHSKSAFSLINVDLDVKNEENIQILAGNLVPSLARPLAHCYCGYQFGNWAGQLGDGRAITLGDLNGYELQLKGSGLTPYSRFADGKAVIRSSIREYLCSEFMFHLNIPTTRAASLVITDTKAERDIYYDGHPIQENCAVVLRIAETFLRFGSFEVEIDLNPKNTIIPQLWNYCKKYYFADKENPFQEIVNRTAKLVAQWQCYGFCHGVLNTDNMSIIGLTIDYGPFGFIDYFNKNHICNNSDKEGRYSYANQPQVCLWNLNRLSEALEGVIPKDQSKQIIQDSYWVQYKKWYYHFMLRKLGLIDENQMEFTKSQCILIDSFFDILHQSCTNFTKVFQILQQIEIPHQNYVDEEVELNQDDIKIIQQLVQISAPREVYLQMRKPKISKQQIDQFIQYAASSRQLLHMFGIDENWLQQQIQLYKEYDQIQGISEQERLKIISLLWSDWVMQYKSETNQANRIQIMEQMNPKYTITNTVLQTIIQEVETNQNFGLLQKIQSVIENPYVKHTELDEIFNQICNNEICVSCSS</sequence>
<dbReference type="AlphaFoldDB" id="A0A8S1KU29"/>
<evidence type="ECO:0000256" key="7">
    <source>
        <dbReference type="ARBA" id="ARBA00022840"/>
    </source>
</evidence>
<comment type="similarity">
    <text evidence="2">Belongs to the SELO family.</text>
</comment>
<dbReference type="HAMAP" id="MF_00692">
    <property type="entry name" value="SelO"/>
    <property type="match status" value="1"/>
</dbReference>
<proteinExistence type="inferred from homology"/>
<comment type="cofactor">
    <cofactor evidence="1">
        <name>Mg(2+)</name>
        <dbReference type="ChEBI" id="CHEBI:18420"/>
    </cofactor>
</comment>
<dbReference type="GO" id="GO:0046872">
    <property type="term" value="F:metal ion binding"/>
    <property type="evidence" value="ECO:0007669"/>
    <property type="project" value="UniProtKB-KW"/>
</dbReference>
<evidence type="ECO:0000313" key="11">
    <source>
        <dbReference type="Proteomes" id="UP000688137"/>
    </source>
</evidence>
<dbReference type="GO" id="GO:0005524">
    <property type="term" value="F:ATP binding"/>
    <property type="evidence" value="ECO:0007669"/>
    <property type="project" value="UniProtKB-KW"/>
</dbReference>
<dbReference type="EMBL" id="CAJJDM010000022">
    <property type="protein sequence ID" value="CAD8056216.1"/>
    <property type="molecule type" value="Genomic_DNA"/>
</dbReference>
<dbReference type="InterPro" id="IPR003846">
    <property type="entry name" value="SelO"/>
</dbReference>
<evidence type="ECO:0000256" key="1">
    <source>
        <dbReference type="ARBA" id="ARBA00001946"/>
    </source>
</evidence>
<name>A0A8S1KU29_PARPR</name>
<dbReference type="PANTHER" id="PTHR12153:SF15">
    <property type="entry name" value="PROTEIN ADENYLYLTRANSFERASE SELO, MITOCHONDRIAL"/>
    <property type="match status" value="1"/>
</dbReference>
<keyword evidence="3" id="KW-0808">Transferase</keyword>
<keyword evidence="11" id="KW-1185">Reference proteome</keyword>
<dbReference type="PANTHER" id="PTHR12153">
    <property type="entry name" value="SELENOPROTEIN O"/>
    <property type="match status" value="1"/>
</dbReference>
<evidence type="ECO:0000256" key="8">
    <source>
        <dbReference type="ARBA" id="ARBA00022842"/>
    </source>
</evidence>
<keyword evidence="8" id="KW-0460">Magnesium</keyword>
<evidence type="ECO:0000256" key="6">
    <source>
        <dbReference type="ARBA" id="ARBA00022741"/>
    </source>
</evidence>
<evidence type="ECO:0000256" key="3">
    <source>
        <dbReference type="ARBA" id="ARBA00022679"/>
    </source>
</evidence>
<evidence type="ECO:0000256" key="4">
    <source>
        <dbReference type="ARBA" id="ARBA00022695"/>
    </source>
</evidence>
<dbReference type="Pfam" id="PF02696">
    <property type="entry name" value="SelO"/>
    <property type="match status" value="1"/>
</dbReference>
<evidence type="ECO:0000256" key="5">
    <source>
        <dbReference type="ARBA" id="ARBA00022723"/>
    </source>
</evidence>
<dbReference type="GO" id="GO:0016779">
    <property type="term" value="F:nucleotidyltransferase activity"/>
    <property type="evidence" value="ECO:0007669"/>
    <property type="project" value="UniProtKB-KW"/>
</dbReference>
<reference evidence="10" key="1">
    <citation type="submission" date="2021-01" db="EMBL/GenBank/DDBJ databases">
        <authorList>
            <consortium name="Genoscope - CEA"/>
            <person name="William W."/>
        </authorList>
    </citation>
    <scope>NUCLEOTIDE SEQUENCE</scope>
</reference>
<organism evidence="10 11">
    <name type="scientific">Paramecium primaurelia</name>
    <dbReference type="NCBI Taxonomy" id="5886"/>
    <lineage>
        <taxon>Eukaryota</taxon>
        <taxon>Sar</taxon>
        <taxon>Alveolata</taxon>
        <taxon>Ciliophora</taxon>
        <taxon>Intramacronucleata</taxon>
        <taxon>Oligohymenophorea</taxon>
        <taxon>Peniculida</taxon>
        <taxon>Parameciidae</taxon>
        <taxon>Paramecium</taxon>
    </lineage>
</organism>
<keyword evidence="6" id="KW-0547">Nucleotide-binding</keyword>
<keyword evidence="7" id="KW-0067">ATP-binding</keyword>
<dbReference type="OMA" id="LCVTXSS"/>
<accession>A0A8S1KU29</accession>